<keyword evidence="1" id="KW-0472">Membrane</keyword>
<dbReference type="RefSeq" id="WP_190267918.1">
    <property type="nucleotide sequence ID" value="NZ_BAABAD010000005.1"/>
</dbReference>
<keyword evidence="1" id="KW-0812">Transmembrane</keyword>
<organism evidence="2 3">
    <name type="scientific">Gordonia hankookensis</name>
    <dbReference type="NCBI Taxonomy" id="589403"/>
    <lineage>
        <taxon>Bacteria</taxon>
        <taxon>Bacillati</taxon>
        <taxon>Actinomycetota</taxon>
        <taxon>Actinomycetes</taxon>
        <taxon>Mycobacteriales</taxon>
        <taxon>Gordoniaceae</taxon>
        <taxon>Gordonia</taxon>
    </lineage>
</organism>
<evidence type="ECO:0000313" key="2">
    <source>
        <dbReference type="EMBL" id="MBD1321386.1"/>
    </source>
</evidence>
<dbReference type="Proteomes" id="UP000602395">
    <property type="component" value="Unassembled WGS sequence"/>
</dbReference>
<dbReference type="EMBL" id="JACWMS010000003">
    <property type="protein sequence ID" value="MBD1321386.1"/>
    <property type="molecule type" value="Genomic_DNA"/>
</dbReference>
<accession>A0ABR7WF34</accession>
<feature type="transmembrane region" description="Helical" evidence="1">
    <location>
        <begin position="122"/>
        <end position="141"/>
    </location>
</feature>
<reference evidence="2 3" key="1">
    <citation type="submission" date="2020-09" db="EMBL/GenBank/DDBJ databases">
        <title>Novel species in genus Gordonia.</title>
        <authorList>
            <person name="Zhang G."/>
        </authorList>
    </citation>
    <scope>NUCLEOTIDE SEQUENCE [LARGE SCALE GENOMIC DNA]</scope>
    <source>
        <strain evidence="2 3">ON-33</strain>
    </source>
</reference>
<feature type="transmembrane region" description="Helical" evidence="1">
    <location>
        <begin position="51"/>
        <end position="77"/>
    </location>
</feature>
<sequence>MRDPNSAIPEDATPALWRRYDEWRAGRHLRFNEKHAGALNSWRTRRGARQLVLLQVSALVVALVGAVTSFAAMWFVIPFVVGVIGSLLVQYALRIVTGSIAGTPVPALDEIQLAQRNSARSVGFFVLYTLMFIPYAILIVLGTHDSVNGQSVYGTGILLITLVAIAVALPTMLTAWWMNDPDPEDLVTSETERSHR</sequence>
<gene>
    <name evidence="2" type="ORF">IDF66_17505</name>
</gene>
<comment type="caution">
    <text evidence="2">The sequence shown here is derived from an EMBL/GenBank/DDBJ whole genome shotgun (WGS) entry which is preliminary data.</text>
</comment>
<evidence type="ECO:0000313" key="3">
    <source>
        <dbReference type="Proteomes" id="UP000602395"/>
    </source>
</evidence>
<keyword evidence="3" id="KW-1185">Reference proteome</keyword>
<feature type="transmembrane region" description="Helical" evidence="1">
    <location>
        <begin position="153"/>
        <end position="178"/>
    </location>
</feature>
<name>A0ABR7WF34_9ACTN</name>
<evidence type="ECO:0000256" key="1">
    <source>
        <dbReference type="SAM" id="Phobius"/>
    </source>
</evidence>
<keyword evidence="1" id="KW-1133">Transmembrane helix</keyword>
<proteinExistence type="predicted"/>
<protein>
    <submittedName>
        <fullName evidence="2">Uncharacterized protein</fullName>
    </submittedName>
</protein>